<comment type="caution">
    <text evidence="2">The sequence shown here is derived from an EMBL/GenBank/DDBJ whole genome shotgun (WGS) entry which is preliminary data.</text>
</comment>
<protein>
    <submittedName>
        <fullName evidence="2">DUF1679 domain-containing protein</fullName>
    </submittedName>
</protein>
<dbReference type="PANTHER" id="PTHR23020">
    <property type="entry name" value="UNCHARACTERIZED NUCLEAR HORMONE RECEPTOR-RELATED"/>
    <property type="match status" value="1"/>
</dbReference>
<name>A0A4R5XC01_9MYCO</name>
<dbReference type="AlphaFoldDB" id="A0A4R5XC01"/>
<reference evidence="2 3" key="1">
    <citation type="submission" date="2019-01" db="EMBL/GenBank/DDBJ databases">
        <title>High-quality-draft genome sequences of five non-tuberculosis mycobacteriaceae isolated from a nosocomial environment.</title>
        <authorList>
            <person name="Tiago I."/>
            <person name="Alarico S."/>
            <person name="Pereira S.G."/>
            <person name="Coelho C."/>
            <person name="Maranha A."/>
            <person name="Empadinhas N."/>
        </authorList>
    </citation>
    <scope>NUCLEOTIDE SEQUENCE [LARGE SCALE GENOMIC DNA]</scope>
    <source>
        <strain evidence="2 3">22DIII</strain>
    </source>
</reference>
<feature type="domain" description="Aminoglycoside phosphotransferase" evidence="1">
    <location>
        <begin position="118"/>
        <end position="325"/>
    </location>
</feature>
<dbReference type="SUPFAM" id="SSF56112">
    <property type="entry name" value="Protein kinase-like (PK-like)"/>
    <property type="match status" value="1"/>
</dbReference>
<proteinExistence type="predicted"/>
<dbReference type="Pfam" id="PF01636">
    <property type="entry name" value="APH"/>
    <property type="match status" value="1"/>
</dbReference>
<evidence type="ECO:0000313" key="3">
    <source>
        <dbReference type="Proteomes" id="UP000294952"/>
    </source>
</evidence>
<evidence type="ECO:0000259" key="1">
    <source>
        <dbReference type="Pfam" id="PF01636"/>
    </source>
</evidence>
<dbReference type="InterPro" id="IPR011009">
    <property type="entry name" value="Kinase-like_dom_sf"/>
</dbReference>
<dbReference type="Proteomes" id="UP000294952">
    <property type="component" value="Unassembled WGS sequence"/>
</dbReference>
<evidence type="ECO:0000313" key="2">
    <source>
        <dbReference type="EMBL" id="TDL12174.1"/>
    </source>
</evidence>
<gene>
    <name evidence="2" type="ORF">EUA04_04165</name>
</gene>
<accession>A0A4R5XC01</accession>
<organism evidence="2 3">
    <name type="scientific">Mycolicibacterium obuense</name>
    <dbReference type="NCBI Taxonomy" id="1807"/>
    <lineage>
        <taxon>Bacteria</taxon>
        <taxon>Bacillati</taxon>
        <taxon>Actinomycetota</taxon>
        <taxon>Actinomycetes</taxon>
        <taxon>Mycobacteriales</taxon>
        <taxon>Mycobacteriaceae</taxon>
        <taxon>Mycolicibacterium</taxon>
    </lineage>
</organism>
<dbReference type="EMBL" id="SDLP01000001">
    <property type="protein sequence ID" value="TDL12174.1"/>
    <property type="molecule type" value="Genomic_DNA"/>
</dbReference>
<dbReference type="PANTHER" id="PTHR23020:SF41">
    <property type="entry name" value="AMINOGLYCOSIDE PHOSPHOTRANSFERASE DOMAIN-CONTAINING PROTEIN"/>
    <property type="match status" value="1"/>
</dbReference>
<dbReference type="InterPro" id="IPR052961">
    <property type="entry name" value="Oxido-Kinase-like_Enzymes"/>
</dbReference>
<dbReference type="InterPro" id="IPR002575">
    <property type="entry name" value="Aminoglycoside_PTrfase"/>
</dbReference>
<sequence>MTTANLQLPGIAARLAINVARERFWPGRVRTLDDVPHTAEAVTTEWLTAVLCRDAPGAAVVSCDVVGGSDGTSSRRALQVGYNAEGERAGLPTRLFTKCASSFQSRLMLVAGGVTESETIFYRDVRPQLTKLRSPRAFHAAFDPHTYRSFVIMDDLAAEGWTFPDPMGDSISRRDAEDMVDQMAYYHAAFWNDPRLTTQLGRLADTEVFQKRLNGVGLLGAARRGLDRIESVTPPAVFRRREELIPTTMRALRLNARGVPTLLHQDVHQGNWLRDPDGRMGLYDWQAVARGEWALDYAYAMSVNLAIEDRRAWERELLERYLQRLGEEGVAQPPTFDEAWLAYRQQPFHVVIFSLLTIGAGRFQPVMQPVDYMERCWERIATFIDDHESLDAVN</sequence>
<dbReference type="RefSeq" id="WP_133412915.1">
    <property type="nucleotide sequence ID" value="NZ_SDLP01000001.1"/>
</dbReference>
<dbReference type="Gene3D" id="3.90.1200.10">
    <property type="match status" value="1"/>
</dbReference>